<feature type="compositionally biased region" description="Low complexity" evidence="1">
    <location>
        <begin position="142"/>
        <end position="161"/>
    </location>
</feature>
<gene>
    <name evidence="2" type="ORF">RAG0_00347</name>
</gene>
<evidence type="ECO:0000313" key="2">
    <source>
        <dbReference type="EMBL" id="CZS88685.1"/>
    </source>
</evidence>
<evidence type="ECO:0000313" key="3">
    <source>
        <dbReference type="Proteomes" id="UP000178912"/>
    </source>
</evidence>
<evidence type="ECO:0000256" key="1">
    <source>
        <dbReference type="SAM" id="MobiDB-lite"/>
    </source>
</evidence>
<feature type="compositionally biased region" description="Low complexity" evidence="1">
    <location>
        <begin position="190"/>
        <end position="200"/>
    </location>
</feature>
<reference evidence="3" key="1">
    <citation type="submission" date="2016-03" db="EMBL/GenBank/DDBJ databases">
        <authorList>
            <person name="Guldener U."/>
        </authorList>
    </citation>
    <scope>NUCLEOTIDE SEQUENCE [LARGE SCALE GENOMIC DNA]</scope>
    <source>
        <strain evidence="3">04CH-RAC-A.6.1</strain>
    </source>
</reference>
<organism evidence="2 3">
    <name type="scientific">Rhynchosporium agropyri</name>
    <dbReference type="NCBI Taxonomy" id="914238"/>
    <lineage>
        <taxon>Eukaryota</taxon>
        <taxon>Fungi</taxon>
        <taxon>Dikarya</taxon>
        <taxon>Ascomycota</taxon>
        <taxon>Pezizomycotina</taxon>
        <taxon>Leotiomycetes</taxon>
        <taxon>Helotiales</taxon>
        <taxon>Ploettnerulaceae</taxon>
        <taxon>Rhynchosporium</taxon>
    </lineage>
</organism>
<feature type="compositionally biased region" description="Pro residues" evidence="1">
    <location>
        <begin position="131"/>
        <end position="141"/>
    </location>
</feature>
<protein>
    <recommendedName>
        <fullName evidence="4">SWIM-type domain-containing protein</fullName>
    </recommendedName>
</protein>
<keyword evidence="3" id="KW-1185">Reference proteome</keyword>
<accession>A0A1E1JS21</accession>
<sequence length="334" mass="36597">MTTLPNTRTLLTSLFNTLTTPASRPFQKQADQKPVNEPYDPPSNPLKTLPPSQRALLSTMHVLFTPPMLLQALDLLDRGLVLRIVERGTDQEGVFVSVRGNERVEVDEAGEEGEDRTVFPPQANVPLPSRSSPPPTTPIPAPNSHSESHPQPQSHPNSSASRAPKSNPRQPPTIHQVRSSQPPKSRFRDASTSSTYNSSTSYAGTNIYTVRLHAWNCSCAAFAFASFPVNNIYPARSAWDIDPQASQDLEMDLGLDLDGQRARGRGKESGGVDWGEDDEWQFGGLSVNGKDGKGVPCCKHLLACVLGERWDILKGYVQERMVSREEMAGLGCEV</sequence>
<proteinExistence type="predicted"/>
<dbReference type="OrthoDB" id="74545at2759"/>
<dbReference type="AlphaFoldDB" id="A0A1E1JS21"/>
<dbReference type="EMBL" id="FJUX01000001">
    <property type="protein sequence ID" value="CZS88685.1"/>
    <property type="molecule type" value="Genomic_DNA"/>
</dbReference>
<feature type="region of interest" description="Disordered" evidence="1">
    <location>
        <begin position="107"/>
        <end position="200"/>
    </location>
</feature>
<name>A0A1E1JS21_9HELO</name>
<feature type="region of interest" description="Disordered" evidence="1">
    <location>
        <begin position="21"/>
        <end position="48"/>
    </location>
</feature>
<evidence type="ECO:0008006" key="4">
    <source>
        <dbReference type="Google" id="ProtNLM"/>
    </source>
</evidence>
<dbReference type="Proteomes" id="UP000178912">
    <property type="component" value="Unassembled WGS sequence"/>
</dbReference>